<dbReference type="InterPro" id="IPR028994">
    <property type="entry name" value="Integrin_alpha_N"/>
</dbReference>
<keyword evidence="1" id="KW-1133">Transmembrane helix</keyword>
<dbReference type="Gene3D" id="2.60.200.20">
    <property type="match status" value="3"/>
</dbReference>
<evidence type="ECO:0000313" key="4">
    <source>
        <dbReference type="Proteomes" id="UP000478837"/>
    </source>
</evidence>
<dbReference type="Pfam" id="PF25292">
    <property type="entry name" value="Beta-prop_CGLA"/>
    <property type="match status" value="1"/>
</dbReference>
<keyword evidence="1" id="KW-0812">Transmembrane</keyword>
<comment type="caution">
    <text evidence="3">The sequence shown here is derived from an EMBL/GenBank/DDBJ whole genome shotgun (WGS) entry which is preliminary data.</text>
</comment>
<dbReference type="Gene3D" id="2.130.10.10">
    <property type="entry name" value="YVTN repeat-like/Quinoprotein amine dehydrogenase"/>
    <property type="match status" value="1"/>
</dbReference>
<feature type="domain" description="FHA" evidence="2">
    <location>
        <begin position="20"/>
        <end position="69"/>
    </location>
</feature>
<dbReference type="RefSeq" id="WP_163111022.1">
    <property type="nucleotide sequence ID" value="NZ_JAAAWP010000003.1"/>
</dbReference>
<feature type="domain" description="FHA" evidence="2">
    <location>
        <begin position="284"/>
        <end position="333"/>
    </location>
</feature>
<feature type="transmembrane region" description="Helical" evidence="1">
    <location>
        <begin position="385"/>
        <end position="404"/>
    </location>
</feature>
<evidence type="ECO:0000259" key="2">
    <source>
        <dbReference type="PROSITE" id="PS50006"/>
    </source>
</evidence>
<gene>
    <name evidence="3" type="ORF">GTW09_06620</name>
</gene>
<proteinExistence type="predicted"/>
<dbReference type="Proteomes" id="UP000478837">
    <property type="component" value="Unassembled WGS sequence"/>
</dbReference>
<dbReference type="InterPro" id="IPR057420">
    <property type="entry name" value="Beta-prop_CGLA"/>
</dbReference>
<evidence type="ECO:0000313" key="3">
    <source>
        <dbReference type="EMBL" id="NDW21187.1"/>
    </source>
</evidence>
<sequence>MLILQNKKNGESIDLDKPRITVGRDASNLIALSDADISGFHAEFHCEDDDVFLVDLGSSNGTFVNGKPLNGRIRVKAWDAIRFASLEFELTDPQGRRPTQVNAAITEEDLASAARAGLSAQTQVSPAAGFKLVGANSTFTLKGEQIVGREDSCDITISDQAISRQHAKITVTGNTVKIEDTNSANGTYVNGQKITTTTLSTGDKVKFDTIEFTFEGPVDNNKTQVRAAVDPNKTQVRGAVDPNKTQTRPAVDANKTTVFKAPASCLKIVGGATPKTIPLDKNRYTLGRTDTNDIVLNTDSVSSSHALLEKVNDEWKLTDQGSTNGTYVNGKKTNLSLLKSGDKLRFGEVNCVFEDASATKSTATKAMPAATQTIASASKKQLPSWVYGVAGFFVVALVMGFMLFKDEVTPFLTGGSPAQIEAKLQAGKTWSVSLPQYHGVTATPALGDINDDGFLDIIVADQKGFVTALDGQEGKQIYQAELPGSINASVALADVTGDNKLDVIVATSEGIVRALDSKGQTLWTSDENLNLGDVVNKPAIADVDNDGVLDVIVPTKNKGLVALNGNRGWQIWNTAESINGSVITSPLSADLNGDGVVDIVSVTDRGQVMAISAQNDKAWQLWEADVGKVKYASPAFYDDGGLNLVIVATEKQGVAAIDASSGRVTWNVLEGNTFFSTPIISDANGDGIDDIIAISENGNVFVLSAQYGEDLNSGNVPGQFMSTNALYDINDDDIPELFMLDAKGSLVVTYTNRLRPSLQVKITGSDKVVASPLLGDINNDSMLDVIISSGNGVISAYSLNRTTRKGEAVVGEFLGRK</sequence>
<feature type="domain" description="FHA" evidence="2">
    <location>
        <begin position="145"/>
        <end position="194"/>
    </location>
</feature>
<dbReference type="AlphaFoldDB" id="A0A6L9MSX9"/>
<dbReference type="SUPFAM" id="SSF69318">
    <property type="entry name" value="Integrin alpha N-terminal domain"/>
    <property type="match status" value="1"/>
</dbReference>
<evidence type="ECO:0000256" key="1">
    <source>
        <dbReference type="SAM" id="Phobius"/>
    </source>
</evidence>
<accession>A0A6L9MSX9</accession>
<keyword evidence="4" id="KW-1185">Reference proteome</keyword>
<organism evidence="3 4">
    <name type="scientific">Alteromonas hispanica</name>
    <dbReference type="NCBI Taxonomy" id="315421"/>
    <lineage>
        <taxon>Bacteria</taxon>
        <taxon>Pseudomonadati</taxon>
        <taxon>Pseudomonadota</taxon>
        <taxon>Gammaproteobacteria</taxon>
        <taxon>Alteromonadales</taxon>
        <taxon>Alteromonadaceae</taxon>
        <taxon>Alteromonas/Salinimonas group</taxon>
        <taxon>Alteromonas</taxon>
    </lineage>
</organism>
<reference evidence="3 4" key="1">
    <citation type="submission" date="2020-01" db="EMBL/GenBank/DDBJ databases">
        <title>Genomes of bacteria type strains.</title>
        <authorList>
            <person name="Chen J."/>
            <person name="Zhu S."/>
            <person name="Yang J."/>
        </authorList>
    </citation>
    <scope>NUCLEOTIDE SEQUENCE [LARGE SCALE GENOMIC DNA]</scope>
    <source>
        <strain evidence="3 4">LMG 22958</strain>
    </source>
</reference>
<dbReference type="SMART" id="SM00240">
    <property type="entry name" value="FHA"/>
    <property type="match status" value="3"/>
</dbReference>
<dbReference type="InterPro" id="IPR002372">
    <property type="entry name" value="PQQ_rpt_dom"/>
</dbReference>
<dbReference type="Pfam" id="PF13360">
    <property type="entry name" value="PQQ_2"/>
    <property type="match status" value="1"/>
</dbReference>
<dbReference type="PANTHER" id="PTHR23308">
    <property type="entry name" value="NUCLEAR INHIBITOR OF PROTEIN PHOSPHATASE-1"/>
    <property type="match status" value="1"/>
</dbReference>
<dbReference type="CDD" id="cd00060">
    <property type="entry name" value="FHA"/>
    <property type="match status" value="3"/>
</dbReference>
<dbReference type="SUPFAM" id="SSF49879">
    <property type="entry name" value="SMAD/FHA domain"/>
    <property type="match status" value="3"/>
</dbReference>
<dbReference type="EMBL" id="JAAAWP010000003">
    <property type="protein sequence ID" value="NDW21187.1"/>
    <property type="molecule type" value="Genomic_DNA"/>
</dbReference>
<keyword evidence="1" id="KW-0472">Membrane</keyword>
<dbReference type="PROSITE" id="PS50006">
    <property type="entry name" value="FHA_DOMAIN"/>
    <property type="match status" value="3"/>
</dbReference>
<name>A0A6L9MSX9_9ALTE</name>
<dbReference type="InterPro" id="IPR000253">
    <property type="entry name" value="FHA_dom"/>
</dbReference>
<dbReference type="InterPro" id="IPR008984">
    <property type="entry name" value="SMAD_FHA_dom_sf"/>
</dbReference>
<dbReference type="InterPro" id="IPR050923">
    <property type="entry name" value="Cell_Proc_Reg/RNA_Proc"/>
</dbReference>
<dbReference type="Pfam" id="PF00498">
    <property type="entry name" value="FHA"/>
    <property type="match status" value="3"/>
</dbReference>
<protein>
    <submittedName>
        <fullName evidence="3">FHA domain-containing protein</fullName>
    </submittedName>
</protein>
<dbReference type="InterPro" id="IPR015943">
    <property type="entry name" value="WD40/YVTN_repeat-like_dom_sf"/>
</dbReference>